<dbReference type="EMBL" id="LR899013">
    <property type="protein sequence ID" value="CAD7091043.1"/>
    <property type="molecule type" value="Genomic_DNA"/>
</dbReference>
<dbReference type="PANTHER" id="PTHR21398">
    <property type="entry name" value="AGAP007094-PA"/>
    <property type="match status" value="1"/>
</dbReference>
<dbReference type="Pfam" id="PF07841">
    <property type="entry name" value="DM4_12"/>
    <property type="match status" value="2"/>
</dbReference>
<dbReference type="Proteomes" id="UP000594454">
    <property type="component" value="Chromosome 5"/>
</dbReference>
<keyword evidence="2" id="KW-1185">Reference proteome</keyword>
<gene>
    <name evidence="1" type="ORF">HERILL_LOCUS13492</name>
</gene>
<dbReference type="AlphaFoldDB" id="A0A7R8V1K9"/>
<name>A0A7R8V1K9_HERIL</name>
<proteinExistence type="predicted"/>
<accession>A0A7R8V1K9</accession>
<evidence type="ECO:0000313" key="2">
    <source>
        <dbReference type="Proteomes" id="UP000594454"/>
    </source>
</evidence>
<dbReference type="OrthoDB" id="6358587at2759"/>
<dbReference type="PANTHER" id="PTHR21398:SF11">
    <property type="entry name" value="HDC15381-RELATED"/>
    <property type="match status" value="1"/>
</dbReference>
<dbReference type="SMART" id="SM00718">
    <property type="entry name" value="DM4_12"/>
    <property type="match status" value="2"/>
</dbReference>
<dbReference type="InParanoid" id="A0A7R8V1K9"/>
<evidence type="ECO:0000313" key="1">
    <source>
        <dbReference type="EMBL" id="CAD7091043.1"/>
    </source>
</evidence>
<organism evidence="1 2">
    <name type="scientific">Hermetia illucens</name>
    <name type="common">Black soldier fly</name>
    <dbReference type="NCBI Taxonomy" id="343691"/>
    <lineage>
        <taxon>Eukaryota</taxon>
        <taxon>Metazoa</taxon>
        <taxon>Ecdysozoa</taxon>
        <taxon>Arthropoda</taxon>
        <taxon>Hexapoda</taxon>
        <taxon>Insecta</taxon>
        <taxon>Pterygota</taxon>
        <taxon>Neoptera</taxon>
        <taxon>Endopterygota</taxon>
        <taxon>Diptera</taxon>
        <taxon>Brachycera</taxon>
        <taxon>Stratiomyomorpha</taxon>
        <taxon>Stratiomyidae</taxon>
        <taxon>Hermetiinae</taxon>
        <taxon>Hermetia</taxon>
    </lineage>
</organism>
<reference evidence="1 2" key="1">
    <citation type="submission" date="2020-11" db="EMBL/GenBank/DDBJ databases">
        <authorList>
            <person name="Wallbank WR R."/>
            <person name="Pardo Diaz C."/>
            <person name="Kozak K."/>
            <person name="Martin S."/>
            <person name="Jiggins C."/>
            <person name="Moest M."/>
            <person name="Warren A I."/>
            <person name="Generalovic N T."/>
            <person name="Byers J.R.P. K."/>
            <person name="Montejo-Kovacevich G."/>
            <person name="Yen C E."/>
        </authorList>
    </citation>
    <scope>NUCLEOTIDE SEQUENCE [LARGE SCALE GENOMIC DNA]</scope>
</reference>
<protein>
    <submittedName>
        <fullName evidence="1">Uncharacterized protein</fullName>
    </submittedName>
</protein>
<sequence>MELRVILPIWTTFCMVSGFAWAELRNITSKHGLQRDKRFIVYLGSGVHKFVCGVSIPVSLEDKKPWRSLGAVYGFQGQYSVPVTPIYWWDKWEGRSLAEAKMQYNKDGSYVPDESRVFIYALIEYYLNRAGKNGRQCLLRAICENALVDEFGGIVGEVIGAILRPSDDSDNVYKDAYKAGRVIPVIWIAFLVVDGLTWTELYNVTSKRSLQRDKRFLTYQGFGVHKFICGVSIPVALEDKKPWRSVGAVYGFQGQYSVPTEPIYWWDKWEGRSLAEAKVQYNKDGSYTRDESRVFIYALIEYYLNQEGKNGRQCLQRAICENALIDEFGGIIGEIIGTVLRPSDDSDDEYKDAYKAGRYGAICTTMYPKCPQGQGLFDGLTVTKSSKYYKDM</sequence>
<dbReference type="InterPro" id="IPR006631">
    <property type="entry name" value="DM4_12"/>
</dbReference>